<dbReference type="NCBIfam" id="NF001159">
    <property type="entry name" value="PRK00150.1-3"/>
    <property type="match status" value="1"/>
</dbReference>
<evidence type="ECO:0000313" key="4">
    <source>
        <dbReference type="Proteomes" id="UP000298631"/>
    </source>
</evidence>
<dbReference type="HAMAP" id="MF_00163">
    <property type="entry name" value="Pep_deformylase"/>
    <property type="match status" value="1"/>
</dbReference>
<dbReference type="PANTHER" id="PTHR10458">
    <property type="entry name" value="PEPTIDE DEFORMYLASE"/>
    <property type="match status" value="1"/>
</dbReference>
<dbReference type="NCBIfam" id="TIGR00079">
    <property type="entry name" value="pept_deformyl"/>
    <property type="match status" value="1"/>
</dbReference>
<name>A0A4P8EKZ2_9RHOB</name>
<geneLocation type="plasmid" evidence="3 4">
    <name>unnamed1</name>
</geneLocation>
<feature type="binding site" evidence="2">
    <location>
        <position position="139"/>
    </location>
    <ligand>
        <name>Fe cation</name>
        <dbReference type="ChEBI" id="CHEBI:24875"/>
    </ligand>
</feature>
<dbReference type="InterPro" id="IPR023635">
    <property type="entry name" value="Peptide_deformylase"/>
</dbReference>
<comment type="similarity">
    <text evidence="1 2">Belongs to the polypeptide deformylase family.</text>
</comment>
<keyword evidence="2 3" id="KW-0378">Hydrolase</keyword>
<dbReference type="InterPro" id="IPR036821">
    <property type="entry name" value="Peptide_deformylase_sf"/>
</dbReference>
<keyword evidence="4" id="KW-1185">Reference proteome</keyword>
<gene>
    <name evidence="2 3" type="primary">def</name>
    <name evidence="3" type="ORF">EOK75_17695</name>
</gene>
<evidence type="ECO:0000256" key="2">
    <source>
        <dbReference type="HAMAP-Rule" id="MF_00163"/>
    </source>
</evidence>
<comment type="catalytic activity">
    <reaction evidence="2">
        <text>N-terminal N-formyl-L-methionyl-[peptide] + H2O = N-terminal L-methionyl-[peptide] + formate</text>
        <dbReference type="Rhea" id="RHEA:24420"/>
        <dbReference type="Rhea" id="RHEA-COMP:10639"/>
        <dbReference type="Rhea" id="RHEA-COMP:10640"/>
        <dbReference type="ChEBI" id="CHEBI:15377"/>
        <dbReference type="ChEBI" id="CHEBI:15740"/>
        <dbReference type="ChEBI" id="CHEBI:49298"/>
        <dbReference type="ChEBI" id="CHEBI:64731"/>
        <dbReference type="EC" id="3.5.1.88"/>
    </reaction>
</comment>
<dbReference type="Proteomes" id="UP000298631">
    <property type="component" value="Plasmid unnamed1"/>
</dbReference>
<dbReference type="GO" id="GO:0046872">
    <property type="term" value="F:metal ion binding"/>
    <property type="evidence" value="ECO:0007669"/>
    <property type="project" value="UniProtKB-KW"/>
</dbReference>
<keyword evidence="2" id="KW-0479">Metal-binding</keyword>
<dbReference type="GO" id="GO:0006412">
    <property type="term" value="P:translation"/>
    <property type="evidence" value="ECO:0007669"/>
    <property type="project" value="UniProtKB-UniRule"/>
</dbReference>
<dbReference type="CDD" id="cd00487">
    <property type="entry name" value="Pep_deformylase"/>
    <property type="match status" value="1"/>
</dbReference>
<keyword evidence="3" id="KW-0614">Plasmid</keyword>
<dbReference type="OrthoDB" id="9804313at2"/>
<dbReference type="Pfam" id="PF01327">
    <property type="entry name" value="Pep_deformylase"/>
    <property type="match status" value="1"/>
</dbReference>
<feature type="active site" evidence="2">
    <location>
        <position position="136"/>
    </location>
</feature>
<dbReference type="EC" id="3.5.1.88" evidence="2"/>
<dbReference type="EMBL" id="CP039965">
    <property type="protein sequence ID" value="QCO57542.1"/>
    <property type="molecule type" value="Genomic_DNA"/>
</dbReference>
<dbReference type="PRINTS" id="PR01576">
    <property type="entry name" value="PDEFORMYLASE"/>
</dbReference>
<comment type="cofactor">
    <cofactor evidence="2">
        <name>Fe(2+)</name>
        <dbReference type="ChEBI" id="CHEBI:29033"/>
    </cofactor>
    <text evidence="2">Binds 1 Fe(2+) ion.</text>
</comment>
<dbReference type="PIRSF" id="PIRSF004749">
    <property type="entry name" value="Pep_def"/>
    <property type="match status" value="1"/>
</dbReference>
<evidence type="ECO:0000256" key="1">
    <source>
        <dbReference type="ARBA" id="ARBA00010759"/>
    </source>
</evidence>
<feature type="binding site" evidence="2">
    <location>
        <position position="135"/>
    </location>
    <ligand>
        <name>Fe cation</name>
        <dbReference type="ChEBI" id="CHEBI:24875"/>
    </ligand>
</feature>
<proteinExistence type="inferred from homology"/>
<dbReference type="RefSeq" id="WP_137195336.1">
    <property type="nucleotide sequence ID" value="NZ_CP039965.1"/>
</dbReference>
<dbReference type="KEGG" id="pseb:EOK75_17695"/>
<protein>
    <recommendedName>
        <fullName evidence="2">Peptide deformylase</fullName>
        <shortName evidence="2">PDF</shortName>
        <ecNumber evidence="2">3.5.1.88</ecNumber>
    </recommendedName>
    <alternativeName>
        <fullName evidence="2">Polypeptide deformylase</fullName>
    </alternativeName>
</protein>
<dbReference type="GO" id="GO:0042586">
    <property type="term" value="F:peptide deformylase activity"/>
    <property type="evidence" value="ECO:0007669"/>
    <property type="project" value="UniProtKB-UniRule"/>
</dbReference>
<comment type="function">
    <text evidence="2">Removes the formyl group from the N-terminal Met of newly synthesized proteins. Requires at least a dipeptide for an efficient rate of reaction. N-terminal L-methionine is a prerequisite for activity but the enzyme has broad specificity at other positions.</text>
</comment>
<dbReference type="PANTHER" id="PTHR10458:SF22">
    <property type="entry name" value="PEPTIDE DEFORMYLASE"/>
    <property type="match status" value="1"/>
</dbReference>
<reference evidence="3 4" key="1">
    <citation type="submission" date="2019-05" db="EMBL/GenBank/DDBJ databases">
        <title>Pseudorhodobacter turbinis sp. nov., isolated from the gut of the Korean turban shell.</title>
        <authorList>
            <person name="Jeong Y.-S."/>
            <person name="Kang W.-R."/>
            <person name="Bae J.-W."/>
        </authorList>
    </citation>
    <scope>NUCLEOTIDE SEQUENCE [LARGE SCALE GENOMIC DNA]</scope>
    <source>
        <strain evidence="3 4">S12M18</strain>
        <plasmid evidence="3 4">unnamed1</plasmid>
    </source>
</reference>
<sequence length="156" mass="17150">MALLPILLMPDPRLRAACAPVDAFDARLKQLADDMLDTMYAAPGRGLAGPQVGAMIRLFVMDTTWKEGRPNPLVFINPVIKNSHGTAINTEGCLSIPDRTVRIERPDVVHLAWRDLAGRACEGFFEGIAATCVQHERDHLDGVLCIDYPDLPEETS</sequence>
<organism evidence="3 4">
    <name type="scientific">Pseudorhodobacter turbinis</name>
    <dbReference type="NCBI Taxonomy" id="2500533"/>
    <lineage>
        <taxon>Bacteria</taxon>
        <taxon>Pseudomonadati</taxon>
        <taxon>Pseudomonadota</taxon>
        <taxon>Alphaproteobacteria</taxon>
        <taxon>Rhodobacterales</taxon>
        <taxon>Paracoccaceae</taxon>
        <taxon>Pseudorhodobacter</taxon>
    </lineage>
</organism>
<accession>A0A4P8EKZ2</accession>
<feature type="binding site" evidence="2">
    <location>
        <position position="93"/>
    </location>
    <ligand>
        <name>Fe cation</name>
        <dbReference type="ChEBI" id="CHEBI:24875"/>
    </ligand>
</feature>
<evidence type="ECO:0000313" key="3">
    <source>
        <dbReference type="EMBL" id="QCO57542.1"/>
    </source>
</evidence>
<keyword evidence="2" id="KW-0648">Protein biosynthesis</keyword>
<dbReference type="AlphaFoldDB" id="A0A4P8EKZ2"/>
<keyword evidence="2" id="KW-0408">Iron</keyword>
<dbReference type="Gene3D" id="3.90.45.10">
    <property type="entry name" value="Peptide deformylase"/>
    <property type="match status" value="1"/>
</dbReference>
<dbReference type="SUPFAM" id="SSF56420">
    <property type="entry name" value="Peptide deformylase"/>
    <property type="match status" value="1"/>
</dbReference>